<evidence type="ECO:0008006" key="4">
    <source>
        <dbReference type="Google" id="ProtNLM"/>
    </source>
</evidence>
<feature type="chain" id="PRO_5019540859" description="DUF1349 domain-containing protein" evidence="1">
    <location>
        <begin position="24"/>
        <end position="210"/>
    </location>
</feature>
<name>A0A419W425_9BACT</name>
<dbReference type="GO" id="GO:0005975">
    <property type="term" value="P:carbohydrate metabolic process"/>
    <property type="evidence" value="ECO:0007669"/>
    <property type="project" value="UniProtKB-ARBA"/>
</dbReference>
<dbReference type="Proteomes" id="UP000283387">
    <property type="component" value="Unassembled WGS sequence"/>
</dbReference>
<protein>
    <recommendedName>
        <fullName evidence="4">DUF1349 domain-containing protein</fullName>
    </recommendedName>
</protein>
<gene>
    <name evidence="2" type="ORF">BC643_0531</name>
</gene>
<proteinExistence type="predicted"/>
<dbReference type="RefSeq" id="WP_120271617.1">
    <property type="nucleotide sequence ID" value="NZ_RAPN01000001.1"/>
</dbReference>
<organism evidence="2 3">
    <name type="scientific">Mangrovibacterium diazotrophicum</name>
    <dbReference type="NCBI Taxonomy" id="1261403"/>
    <lineage>
        <taxon>Bacteria</taxon>
        <taxon>Pseudomonadati</taxon>
        <taxon>Bacteroidota</taxon>
        <taxon>Bacteroidia</taxon>
        <taxon>Marinilabiliales</taxon>
        <taxon>Prolixibacteraceae</taxon>
        <taxon>Mangrovibacterium</taxon>
    </lineage>
</organism>
<keyword evidence="1" id="KW-0732">Signal</keyword>
<dbReference type="AlphaFoldDB" id="A0A419W425"/>
<dbReference type="OrthoDB" id="9808724at2"/>
<dbReference type="InterPro" id="IPR013320">
    <property type="entry name" value="ConA-like_dom_sf"/>
</dbReference>
<accession>A0A419W425</accession>
<reference evidence="2 3" key="1">
    <citation type="submission" date="2018-09" db="EMBL/GenBank/DDBJ databases">
        <title>Genomic Encyclopedia of Archaeal and Bacterial Type Strains, Phase II (KMG-II): from individual species to whole genera.</title>
        <authorList>
            <person name="Goeker M."/>
        </authorList>
    </citation>
    <scope>NUCLEOTIDE SEQUENCE [LARGE SCALE GENOMIC DNA]</scope>
    <source>
        <strain evidence="2 3">DSM 27148</strain>
    </source>
</reference>
<dbReference type="Pfam" id="PF07081">
    <property type="entry name" value="DUF1349"/>
    <property type="match status" value="1"/>
</dbReference>
<dbReference type="SUPFAM" id="SSF49899">
    <property type="entry name" value="Concanavalin A-like lectins/glucanases"/>
    <property type="match status" value="1"/>
</dbReference>
<feature type="signal peptide" evidence="1">
    <location>
        <begin position="1"/>
        <end position="23"/>
    </location>
</feature>
<dbReference type="PANTHER" id="PTHR35332">
    <property type="entry name" value="REGULATION OF ENOLASE PROTEIN 1"/>
    <property type="match status" value="1"/>
</dbReference>
<keyword evidence="3" id="KW-1185">Reference proteome</keyword>
<dbReference type="EMBL" id="RAPN01000001">
    <property type="protein sequence ID" value="RKD90195.1"/>
    <property type="molecule type" value="Genomic_DNA"/>
</dbReference>
<comment type="caution">
    <text evidence="2">The sequence shown here is derived from an EMBL/GenBank/DDBJ whole genome shotgun (WGS) entry which is preliminary data.</text>
</comment>
<dbReference type="Gene3D" id="2.60.120.200">
    <property type="match status" value="1"/>
</dbReference>
<dbReference type="InterPro" id="IPR009784">
    <property type="entry name" value="DUF1349"/>
</dbReference>
<evidence type="ECO:0000313" key="3">
    <source>
        <dbReference type="Proteomes" id="UP000283387"/>
    </source>
</evidence>
<sequence>MKYLLFALFAVLARSVFSQPAAASIELDGIPCPLEWVIEPDSFAIHNETIAISAAPGTNMFYSPSGHFRVSNMPKLLFSPDDDFTFSAKSSAEHRSKWDAAMLVVYIDEAYWAKFCFENESPTKNRMVTVVTNEISDDAYSDYIPDNWVYMRISKKGKQIIFSYSLDEENWVNIRYFRLNSDLPIRIGLASQSPVGEGLTSVFSEIHYQK</sequence>
<dbReference type="GO" id="GO:0004553">
    <property type="term" value="F:hydrolase activity, hydrolyzing O-glycosyl compounds"/>
    <property type="evidence" value="ECO:0007669"/>
    <property type="project" value="UniProtKB-ARBA"/>
</dbReference>
<evidence type="ECO:0000256" key="1">
    <source>
        <dbReference type="SAM" id="SignalP"/>
    </source>
</evidence>
<evidence type="ECO:0000313" key="2">
    <source>
        <dbReference type="EMBL" id="RKD90195.1"/>
    </source>
</evidence>
<dbReference type="PANTHER" id="PTHR35332:SF2">
    <property type="entry name" value="REGULATION OF ENOLASE PROTEIN 1"/>
    <property type="match status" value="1"/>
</dbReference>